<name>A0AAV9BH56_ACOGR</name>
<dbReference type="Proteomes" id="UP001179952">
    <property type="component" value="Unassembled WGS sequence"/>
</dbReference>
<reference evidence="2" key="2">
    <citation type="submission" date="2023-06" db="EMBL/GenBank/DDBJ databases">
        <authorList>
            <person name="Ma L."/>
            <person name="Liu K.-W."/>
            <person name="Li Z."/>
            <person name="Hsiao Y.-Y."/>
            <person name="Qi Y."/>
            <person name="Fu T."/>
            <person name="Tang G."/>
            <person name="Zhang D."/>
            <person name="Sun W.-H."/>
            <person name="Liu D.-K."/>
            <person name="Li Y."/>
            <person name="Chen G.-Z."/>
            <person name="Liu X.-D."/>
            <person name="Liao X.-Y."/>
            <person name="Jiang Y.-T."/>
            <person name="Yu X."/>
            <person name="Hao Y."/>
            <person name="Huang J."/>
            <person name="Zhao X.-W."/>
            <person name="Ke S."/>
            <person name="Chen Y.-Y."/>
            <person name="Wu W.-L."/>
            <person name="Hsu J.-L."/>
            <person name="Lin Y.-F."/>
            <person name="Huang M.-D."/>
            <person name="Li C.-Y."/>
            <person name="Huang L."/>
            <person name="Wang Z.-W."/>
            <person name="Zhao X."/>
            <person name="Zhong W.-Y."/>
            <person name="Peng D.-H."/>
            <person name="Ahmad S."/>
            <person name="Lan S."/>
            <person name="Zhang J.-S."/>
            <person name="Tsai W.-C."/>
            <person name="Van De Peer Y."/>
            <person name="Liu Z.-J."/>
        </authorList>
    </citation>
    <scope>NUCLEOTIDE SEQUENCE</scope>
    <source>
        <strain evidence="2">SCP</strain>
        <tissue evidence="2">Leaves</tissue>
    </source>
</reference>
<evidence type="ECO:0000256" key="1">
    <source>
        <dbReference type="SAM" id="MobiDB-lite"/>
    </source>
</evidence>
<protein>
    <submittedName>
        <fullName evidence="2">Uncharacterized protein</fullName>
    </submittedName>
</protein>
<comment type="caution">
    <text evidence="2">The sequence shown here is derived from an EMBL/GenBank/DDBJ whole genome shotgun (WGS) entry which is preliminary data.</text>
</comment>
<evidence type="ECO:0000313" key="3">
    <source>
        <dbReference type="Proteomes" id="UP001179952"/>
    </source>
</evidence>
<sequence>MASLEELIHDFFESRPPPPPSTSSPPPSPHPSLQQLEGIFEIETDGEMEVLERPVLKYSREMGSETTSISSVRRG</sequence>
<reference evidence="2" key="1">
    <citation type="journal article" date="2023" name="Nat. Commun.">
        <title>Diploid and tetraploid genomes of Acorus and the evolution of monocots.</title>
        <authorList>
            <person name="Ma L."/>
            <person name="Liu K.W."/>
            <person name="Li Z."/>
            <person name="Hsiao Y.Y."/>
            <person name="Qi Y."/>
            <person name="Fu T."/>
            <person name="Tang G.D."/>
            <person name="Zhang D."/>
            <person name="Sun W.H."/>
            <person name="Liu D.K."/>
            <person name="Li Y."/>
            <person name="Chen G.Z."/>
            <person name="Liu X.D."/>
            <person name="Liao X.Y."/>
            <person name="Jiang Y.T."/>
            <person name="Yu X."/>
            <person name="Hao Y."/>
            <person name="Huang J."/>
            <person name="Zhao X.W."/>
            <person name="Ke S."/>
            <person name="Chen Y.Y."/>
            <person name="Wu W.L."/>
            <person name="Hsu J.L."/>
            <person name="Lin Y.F."/>
            <person name="Huang M.D."/>
            <person name="Li C.Y."/>
            <person name="Huang L."/>
            <person name="Wang Z.W."/>
            <person name="Zhao X."/>
            <person name="Zhong W.Y."/>
            <person name="Peng D.H."/>
            <person name="Ahmad S."/>
            <person name="Lan S."/>
            <person name="Zhang J.S."/>
            <person name="Tsai W.C."/>
            <person name="Van de Peer Y."/>
            <person name="Liu Z.J."/>
        </authorList>
    </citation>
    <scope>NUCLEOTIDE SEQUENCE</scope>
    <source>
        <strain evidence="2">SCP</strain>
    </source>
</reference>
<dbReference type="EMBL" id="JAUJYN010000003">
    <property type="protein sequence ID" value="KAK1275825.1"/>
    <property type="molecule type" value="Genomic_DNA"/>
</dbReference>
<keyword evidence="3" id="KW-1185">Reference proteome</keyword>
<proteinExistence type="predicted"/>
<dbReference type="AlphaFoldDB" id="A0AAV9BH56"/>
<feature type="compositionally biased region" description="Basic and acidic residues" evidence="1">
    <location>
        <begin position="1"/>
        <end position="13"/>
    </location>
</feature>
<gene>
    <name evidence="2" type="ORF">QJS04_geneDACA010034</name>
</gene>
<evidence type="ECO:0000313" key="2">
    <source>
        <dbReference type="EMBL" id="KAK1275825.1"/>
    </source>
</evidence>
<organism evidence="2 3">
    <name type="scientific">Acorus gramineus</name>
    <name type="common">Dwarf sweet flag</name>
    <dbReference type="NCBI Taxonomy" id="55184"/>
    <lineage>
        <taxon>Eukaryota</taxon>
        <taxon>Viridiplantae</taxon>
        <taxon>Streptophyta</taxon>
        <taxon>Embryophyta</taxon>
        <taxon>Tracheophyta</taxon>
        <taxon>Spermatophyta</taxon>
        <taxon>Magnoliopsida</taxon>
        <taxon>Liliopsida</taxon>
        <taxon>Acoraceae</taxon>
        <taxon>Acorus</taxon>
    </lineage>
</organism>
<feature type="compositionally biased region" description="Pro residues" evidence="1">
    <location>
        <begin position="15"/>
        <end position="30"/>
    </location>
</feature>
<feature type="region of interest" description="Disordered" evidence="1">
    <location>
        <begin position="1"/>
        <end position="33"/>
    </location>
</feature>
<accession>A0AAV9BH56</accession>